<feature type="transmembrane region" description="Helical" evidence="8">
    <location>
        <begin position="239"/>
        <end position="259"/>
    </location>
</feature>
<keyword evidence="3 9" id="KW-0328">Glycosyltransferase</keyword>
<dbReference type="AlphaFoldDB" id="F4QPF5"/>
<evidence type="ECO:0000256" key="8">
    <source>
        <dbReference type="SAM" id="Phobius"/>
    </source>
</evidence>
<feature type="transmembrane region" description="Helical" evidence="8">
    <location>
        <begin position="26"/>
        <end position="45"/>
    </location>
</feature>
<dbReference type="HOGENOM" id="CLU_019200_1_0_5"/>
<dbReference type="PANTHER" id="PTHR33908">
    <property type="entry name" value="MANNOSYLTRANSFERASE YKCB-RELATED"/>
    <property type="match status" value="1"/>
</dbReference>
<name>F4QPF5_9CAUL</name>
<feature type="transmembrane region" description="Helical" evidence="8">
    <location>
        <begin position="291"/>
        <end position="311"/>
    </location>
</feature>
<feature type="transmembrane region" description="Helical" evidence="8">
    <location>
        <begin position="105"/>
        <end position="126"/>
    </location>
</feature>
<evidence type="ECO:0000256" key="5">
    <source>
        <dbReference type="ARBA" id="ARBA00022692"/>
    </source>
</evidence>
<dbReference type="GO" id="GO:0016763">
    <property type="term" value="F:pentosyltransferase activity"/>
    <property type="evidence" value="ECO:0007669"/>
    <property type="project" value="TreeGrafter"/>
</dbReference>
<organism evidence="9 10">
    <name type="scientific">Asticcacaulis biprosthecium C19</name>
    <dbReference type="NCBI Taxonomy" id="715226"/>
    <lineage>
        <taxon>Bacteria</taxon>
        <taxon>Pseudomonadati</taxon>
        <taxon>Pseudomonadota</taxon>
        <taxon>Alphaproteobacteria</taxon>
        <taxon>Caulobacterales</taxon>
        <taxon>Caulobacteraceae</taxon>
        <taxon>Asticcacaulis</taxon>
    </lineage>
</organism>
<evidence type="ECO:0000256" key="4">
    <source>
        <dbReference type="ARBA" id="ARBA00022679"/>
    </source>
</evidence>
<feature type="transmembrane region" description="Helical" evidence="8">
    <location>
        <begin position="432"/>
        <end position="459"/>
    </location>
</feature>
<keyword evidence="4 9" id="KW-0808">Transferase</keyword>
<evidence type="ECO:0000256" key="2">
    <source>
        <dbReference type="ARBA" id="ARBA00022475"/>
    </source>
</evidence>
<keyword evidence="2" id="KW-1003">Cell membrane</keyword>
<dbReference type="STRING" id="715226.ABI_26280"/>
<dbReference type="Proteomes" id="UP000006512">
    <property type="component" value="Unassembled WGS sequence"/>
</dbReference>
<dbReference type="GO" id="GO:0009103">
    <property type="term" value="P:lipopolysaccharide biosynthetic process"/>
    <property type="evidence" value="ECO:0007669"/>
    <property type="project" value="TreeGrafter"/>
</dbReference>
<feature type="transmembrane region" description="Helical" evidence="8">
    <location>
        <begin position="347"/>
        <end position="366"/>
    </location>
</feature>
<accession>F4QPF5</accession>
<protein>
    <submittedName>
        <fullName evidence="9">Dolichyl-phosphate-mannose-protein mannosyltransferase family protein</fullName>
    </submittedName>
</protein>
<feature type="transmembrane region" description="Helical" evidence="8">
    <location>
        <begin position="197"/>
        <end position="227"/>
    </location>
</feature>
<proteinExistence type="predicted"/>
<dbReference type="InterPro" id="IPR050297">
    <property type="entry name" value="LipidA_mod_glycosyltrf_83"/>
</dbReference>
<dbReference type="GO" id="GO:0010041">
    <property type="term" value="P:response to iron(III) ion"/>
    <property type="evidence" value="ECO:0007669"/>
    <property type="project" value="TreeGrafter"/>
</dbReference>
<evidence type="ECO:0000313" key="9">
    <source>
        <dbReference type="EMBL" id="EGF91213.1"/>
    </source>
</evidence>
<gene>
    <name evidence="9" type="ORF">ABI_26280</name>
</gene>
<keyword evidence="5 8" id="KW-0812">Transmembrane</keyword>
<dbReference type="eggNOG" id="COG1807">
    <property type="taxonomic scope" value="Bacteria"/>
</dbReference>
<evidence type="ECO:0000256" key="7">
    <source>
        <dbReference type="ARBA" id="ARBA00023136"/>
    </source>
</evidence>
<dbReference type="EMBL" id="GL883078">
    <property type="protein sequence ID" value="EGF91213.1"/>
    <property type="molecule type" value="Genomic_DNA"/>
</dbReference>
<sequence length="576" mass="62520">MPNVKAALSRLMHTEFFGQASRGLRGPLIAALLAFLVGLPCALIMPPLDRDESRFVQATSQMLETGDYINISYQDGPRHKKPVGIHWMQAAAVKLTSTVEARKILAYRWPSLLGAALAAFACAWGASRAFGTRIGTKAGLIFAVSFMLSTEAFWAKTDAVLTGLLTLAMAALSIIYMRTRDVDKADPPPKLGKELWIFWLATAFAILVKGPVAFLILALPILTLWGWDRRITWVRYLNIGWGLILCLAICGPWAVAITITTDGAFWTGAVGHDLKTKLDGGSEGHFGWPGYHTLLLAITMFPACGLLGGAIQTAIQRRTEPAIRFAVAWFLPAFLFFEIMPTKLPHYTLPTFAALCWLAAVSLDLSLKTWAKIINLVFGLLGGVLLTGLAWYGYKEYGTQGSLLLLVAVGASALVLMIFAAWLLLRNQQRTAFGFLLASGIIAHLSFVSLAASLTPIWVSRKMEAALQAHKLDPRLGIAPGPVATLGYSEPSLVFEMGTKTQLLNENAPAAVKALKEGRPVFVESLQEAEFQKAAKADGVVPRVVTKVTGTNYSNGRDVVITLYDNPLPEAVRPAE</sequence>
<evidence type="ECO:0000256" key="6">
    <source>
        <dbReference type="ARBA" id="ARBA00022989"/>
    </source>
</evidence>
<keyword evidence="10" id="KW-1185">Reference proteome</keyword>
<feature type="transmembrane region" description="Helical" evidence="8">
    <location>
        <begin position="404"/>
        <end position="425"/>
    </location>
</feature>
<keyword evidence="6 8" id="KW-1133">Transmembrane helix</keyword>
<evidence type="ECO:0000256" key="1">
    <source>
        <dbReference type="ARBA" id="ARBA00004651"/>
    </source>
</evidence>
<comment type="subcellular location">
    <subcellularLocation>
        <location evidence="1">Cell membrane</location>
        <topology evidence="1">Multi-pass membrane protein</topology>
    </subcellularLocation>
</comment>
<reference evidence="10" key="1">
    <citation type="submission" date="2011-03" db="EMBL/GenBank/DDBJ databases">
        <title>Draft genome sequence of Brevundimonas diminuta.</title>
        <authorList>
            <person name="Brown P.J.B."/>
            <person name="Buechlein A."/>
            <person name="Hemmerich C."/>
            <person name="Brun Y.V."/>
        </authorList>
    </citation>
    <scope>NUCLEOTIDE SEQUENCE [LARGE SCALE GENOMIC DNA]</scope>
    <source>
        <strain evidence="10">C19</strain>
    </source>
</reference>
<feature type="transmembrane region" description="Helical" evidence="8">
    <location>
        <begin position="323"/>
        <end position="341"/>
    </location>
</feature>
<feature type="transmembrane region" description="Helical" evidence="8">
    <location>
        <begin position="373"/>
        <end position="392"/>
    </location>
</feature>
<dbReference type="PANTHER" id="PTHR33908:SF3">
    <property type="entry name" value="UNDECAPRENYL PHOSPHATE-ALPHA-4-AMINO-4-DEOXY-L-ARABINOSE ARABINOSYL TRANSFERASE"/>
    <property type="match status" value="1"/>
</dbReference>
<dbReference type="GO" id="GO:0005886">
    <property type="term" value="C:plasma membrane"/>
    <property type="evidence" value="ECO:0007669"/>
    <property type="project" value="UniProtKB-SubCell"/>
</dbReference>
<evidence type="ECO:0000313" key="10">
    <source>
        <dbReference type="Proteomes" id="UP000006512"/>
    </source>
</evidence>
<feature type="transmembrane region" description="Helical" evidence="8">
    <location>
        <begin position="159"/>
        <end position="177"/>
    </location>
</feature>
<evidence type="ECO:0000256" key="3">
    <source>
        <dbReference type="ARBA" id="ARBA00022676"/>
    </source>
</evidence>
<keyword evidence="7 8" id="KW-0472">Membrane</keyword>